<sequence>MSAANLPALCSWSGGKDSCLALHLALESGIPVTRLLTVFEPDADRSRSHALPLELLADQAAALGLELRSPRADWATYERVFVEELEHAREAGIGQAIFGDIDLLPHREWEEKVCRRAGLAARLPLWNWARERVVAEILARGMKAICVCINTRFLPEEFCGRAYDETFIRDLPGGVDACGENGEFHTFVTHAPRFTRPVDVRVRTRRRYVGPPEYGSEVYWFADLERA</sequence>
<dbReference type="EMBL" id="VBAK01000195">
    <property type="protein sequence ID" value="TMI86603.1"/>
    <property type="molecule type" value="Genomic_DNA"/>
</dbReference>
<proteinExistence type="predicted"/>
<dbReference type="AlphaFoldDB" id="A0A537JSU0"/>
<name>A0A537JSU0_9BACT</name>
<evidence type="ECO:0000313" key="2">
    <source>
        <dbReference type="EMBL" id="TMI86603.1"/>
    </source>
</evidence>
<dbReference type="CDD" id="cd01994">
    <property type="entry name" value="AANH_PF0828-like"/>
    <property type="match status" value="1"/>
</dbReference>
<protein>
    <submittedName>
        <fullName evidence="2">Adenine nucleotide alpha hydrolase</fullName>
    </submittedName>
</protein>
<reference evidence="2 3" key="1">
    <citation type="journal article" date="2019" name="Nat. Microbiol.">
        <title>Mediterranean grassland soil C-N compound turnover is dependent on rainfall and depth, and is mediated by genomically divergent microorganisms.</title>
        <authorList>
            <person name="Diamond S."/>
            <person name="Andeer P.F."/>
            <person name="Li Z."/>
            <person name="Crits-Christoph A."/>
            <person name="Burstein D."/>
            <person name="Anantharaman K."/>
            <person name="Lane K.R."/>
            <person name="Thomas B.C."/>
            <person name="Pan C."/>
            <person name="Northen T.R."/>
            <person name="Banfield J.F."/>
        </authorList>
    </citation>
    <scope>NUCLEOTIDE SEQUENCE [LARGE SCALE GENOMIC DNA]</scope>
    <source>
        <strain evidence="2">NP_3</strain>
    </source>
</reference>
<dbReference type="InterPro" id="IPR014729">
    <property type="entry name" value="Rossmann-like_a/b/a_fold"/>
</dbReference>
<dbReference type="Gene3D" id="3.90.1490.10">
    <property type="entry name" value="putative n-type atp pyrophosphatase, domain 2"/>
    <property type="match status" value="1"/>
</dbReference>
<organism evidence="2 3">
    <name type="scientific">Candidatus Segetimicrobium genomatis</name>
    <dbReference type="NCBI Taxonomy" id="2569760"/>
    <lineage>
        <taxon>Bacteria</taxon>
        <taxon>Bacillati</taxon>
        <taxon>Candidatus Sysuimicrobiota</taxon>
        <taxon>Candidatus Sysuimicrobiia</taxon>
        <taxon>Candidatus Sysuimicrobiales</taxon>
        <taxon>Candidatus Segetimicrobiaceae</taxon>
        <taxon>Candidatus Segetimicrobium</taxon>
    </lineage>
</organism>
<evidence type="ECO:0000313" key="3">
    <source>
        <dbReference type="Proteomes" id="UP000318509"/>
    </source>
</evidence>
<comment type="caution">
    <text evidence="2">The sequence shown here is derived from an EMBL/GenBank/DDBJ whole genome shotgun (WGS) entry which is preliminary data.</text>
</comment>
<dbReference type="Pfam" id="PF01902">
    <property type="entry name" value="Diphthami_syn_2"/>
    <property type="match status" value="1"/>
</dbReference>
<dbReference type="Gene3D" id="3.40.50.620">
    <property type="entry name" value="HUPs"/>
    <property type="match status" value="1"/>
</dbReference>
<evidence type="ECO:0000259" key="1">
    <source>
        <dbReference type="Pfam" id="PF01902"/>
    </source>
</evidence>
<dbReference type="Proteomes" id="UP000318509">
    <property type="component" value="Unassembled WGS sequence"/>
</dbReference>
<dbReference type="InterPro" id="IPR002761">
    <property type="entry name" value="Diphthami_syn_dom"/>
</dbReference>
<accession>A0A537JSU0</accession>
<feature type="domain" description="Diphthamide synthase" evidence="1">
    <location>
        <begin position="11"/>
        <end position="202"/>
    </location>
</feature>
<keyword evidence="2" id="KW-0378">Hydrolase</keyword>
<dbReference type="GO" id="GO:0016787">
    <property type="term" value="F:hydrolase activity"/>
    <property type="evidence" value="ECO:0007669"/>
    <property type="project" value="UniProtKB-KW"/>
</dbReference>
<gene>
    <name evidence="2" type="ORF">E6H00_17930</name>
</gene>
<dbReference type="SUPFAM" id="SSF52402">
    <property type="entry name" value="Adenine nucleotide alpha hydrolases-like"/>
    <property type="match status" value="1"/>
</dbReference>